<feature type="domain" description="FAD-binding" evidence="4">
    <location>
        <begin position="6"/>
        <end position="178"/>
    </location>
</feature>
<evidence type="ECO:0000256" key="2">
    <source>
        <dbReference type="ARBA" id="ARBA00023033"/>
    </source>
</evidence>
<feature type="region of interest" description="Disordered" evidence="3">
    <location>
        <begin position="426"/>
        <end position="451"/>
    </location>
</feature>
<dbReference type="eggNOG" id="COG0654">
    <property type="taxonomic scope" value="Bacteria"/>
</dbReference>
<dbReference type="Gene3D" id="3.30.9.30">
    <property type="match status" value="1"/>
</dbReference>
<name>A0A1Z1WAS0_9ACTN</name>
<dbReference type="SUPFAM" id="SSF54373">
    <property type="entry name" value="FAD-linked reductases, C-terminal domain"/>
    <property type="match status" value="1"/>
</dbReference>
<feature type="compositionally biased region" description="Pro residues" evidence="3">
    <location>
        <begin position="433"/>
        <end position="442"/>
    </location>
</feature>
<evidence type="ECO:0000313" key="6">
    <source>
        <dbReference type="Proteomes" id="UP000195880"/>
    </source>
</evidence>
<dbReference type="KEGG" id="salf:SMD44_02958"/>
<dbReference type="NCBIfam" id="NF005720">
    <property type="entry name" value="PRK07538.1"/>
    <property type="match status" value="1"/>
</dbReference>
<protein>
    <recommendedName>
        <fullName evidence="4">FAD-binding domain-containing protein</fullName>
    </recommendedName>
</protein>
<dbReference type="Proteomes" id="UP000195880">
    <property type="component" value="Chromosome"/>
</dbReference>
<dbReference type="Pfam" id="PF01494">
    <property type="entry name" value="FAD_binding_3"/>
    <property type="match status" value="2"/>
</dbReference>
<dbReference type="EMBL" id="CP021748">
    <property type="protein sequence ID" value="ARX83536.1"/>
    <property type="molecule type" value="Genomic_DNA"/>
</dbReference>
<keyword evidence="1" id="KW-0560">Oxidoreductase</keyword>
<dbReference type="PANTHER" id="PTHR13789">
    <property type="entry name" value="MONOOXYGENASE"/>
    <property type="match status" value="1"/>
</dbReference>
<proteinExistence type="predicted"/>
<gene>
    <name evidence="5" type="ORF">SMD44_02958</name>
</gene>
<dbReference type="AlphaFoldDB" id="A0A1Z1WAS0"/>
<keyword evidence="2" id="KW-0503">Monooxygenase</keyword>
<keyword evidence="6" id="KW-1185">Reference proteome</keyword>
<evidence type="ECO:0000259" key="4">
    <source>
        <dbReference type="Pfam" id="PF01494"/>
    </source>
</evidence>
<reference evidence="5 6" key="1">
    <citation type="submission" date="2017-05" db="EMBL/GenBank/DDBJ databases">
        <title>Streptomyces alboflavus Genome sequencing and assembly.</title>
        <authorList>
            <person name="Wang Y."/>
            <person name="Du B."/>
            <person name="Ding Y."/>
            <person name="Liu H."/>
            <person name="Hou Q."/>
            <person name="Liu K."/>
            <person name="Wang C."/>
            <person name="Yao L."/>
        </authorList>
    </citation>
    <scope>NUCLEOTIDE SEQUENCE [LARGE SCALE GENOMIC DNA]</scope>
    <source>
        <strain evidence="5 6">MDJK44</strain>
    </source>
</reference>
<dbReference type="InterPro" id="IPR002938">
    <property type="entry name" value="FAD-bd"/>
</dbReference>
<dbReference type="PANTHER" id="PTHR13789:SF268">
    <property type="entry name" value="5-METHYLPHENAZINE-1-CARBOXYLATE 1-MONOOXYGENASE"/>
    <property type="match status" value="1"/>
</dbReference>
<feature type="domain" description="FAD-binding" evidence="4">
    <location>
        <begin position="301"/>
        <end position="366"/>
    </location>
</feature>
<dbReference type="InterPro" id="IPR036188">
    <property type="entry name" value="FAD/NAD-bd_sf"/>
</dbReference>
<organism evidence="5 6">
    <name type="scientific">Streptomyces alboflavus</name>
    <dbReference type="NCBI Taxonomy" id="67267"/>
    <lineage>
        <taxon>Bacteria</taxon>
        <taxon>Bacillati</taxon>
        <taxon>Actinomycetota</taxon>
        <taxon>Actinomycetes</taxon>
        <taxon>Kitasatosporales</taxon>
        <taxon>Streptomycetaceae</taxon>
        <taxon>Streptomyces</taxon>
    </lineage>
</organism>
<evidence type="ECO:0000256" key="3">
    <source>
        <dbReference type="SAM" id="MobiDB-lite"/>
    </source>
</evidence>
<feature type="compositionally biased region" description="Polar residues" evidence="3">
    <location>
        <begin position="486"/>
        <end position="496"/>
    </location>
</feature>
<dbReference type="GO" id="GO:0071949">
    <property type="term" value="F:FAD binding"/>
    <property type="evidence" value="ECO:0007669"/>
    <property type="project" value="InterPro"/>
</dbReference>
<dbReference type="SUPFAM" id="SSF51905">
    <property type="entry name" value="FAD/NAD(P)-binding domain"/>
    <property type="match status" value="1"/>
</dbReference>
<dbReference type="STRING" id="67267.GCA_000716675_07528"/>
<dbReference type="GO" id="GO:0004497">
    <property type="term" value="F:monooxygenase activity"/>
    <property type="evidence" value="ECO:0007669"/>
    <property type="project" value="UniProtKB-KW"/>
</dbReference>
<dbReference type="Gene3D" id="3.50.50.60">
    <property type="entry name" value="FAD/NAD(P)-binding domain"/>
    <property type="match status" value="1"/>
</dbReference>
<sequence>MNAANADVLVAGAGIGGLTAALSLHAAGIGVRVIEPVQVLRPVGVGINLLPHAVRELTELGLGEQLAATGVATAQMVHYDRHGNRIWGEPRGHALGYHWPQYSIHRGALQMILLDAVRERLGERAVVTGTSFVRCAETEGQLLRVILRDMARGREHAVRVRALIGADGLYSTVRARLHPGEGPPLWNGIRMWRGVAEWDPVLGGRTVAIAGSNAHAKLVVYPISGEAERRGRALLNWVAEVRFPVEHGAISGAADWNRTGRLSDVLPYFAGWRIGDLDVPALLAATRRILEYPMVDREPLPRWGRGPVTLLGDAAHPMYPVGSNGGSQAVLDARVLARSLAVNDPDRVAGLRAYEEVRREATAALVLANRRMPADRLLQVVAERAPEGFDRVEDVLTPEELAELDAAYRWTTGTDVAELNGRGSWGWGRAPQGAPPGSPLRPLPGRSAHPDLRMRCDRFSIRSTSARGCRHTFRGCSTGRAGQPFRNASNWSSHQLGTHAPDRHRKTASKVTSGASPSSIVMRTRMSGCSLGLVIDSRQGGKCTKSSERFQ</sequence>
<feature type="region of interest" description="Disordered" evidence="3">
    <location>
        <begin position="479"/>
        <end position="517"/>
    </location>
</feature>
<evidence type="ECO:0000313" key="5">
    <source>
        <dbReference type="EMBL" id="ARX83536.1"/>
    </source>
</evidence>
<dbReference type="InterPro" id="IPR050493">
    <property type="entry name" value="FAD-dep_Monooxygenase_BioMet"/>
</dbReference>
<dbReference type="PRINTS" id="PR00420">
    <property type="entry name" value="RNGMNOXGNASE"/>
</dbReference>
<evidence type="ECO:0000256" key="1">
    <source>
        <dbReference type="ARBA" id="ARBA00023002"/>
    </source>
</evidence>
<accession>A0A1Z1WAS0</accession>